<comment type="caution">
    <text evidence="2">The sequence shown here is derived from an EMBL/GenBank/DDBJ whole genome shotgun (WGS) entry which is preliminary data.</text>
</comment>
<dbReference type="Proteomes" id="UP001262410">
    <property type="component" value="Unassembled WGS sequence"/>
</dbReference>
<evidence type="ECO:0000313" key="3">
    <source>
        <dbReference type="Proteomes" id="UP001262410"/>
    </source>
</evidence>
<accession>A0ABU1JHJ6</accession>
<dbReference type="EMBL" id="JAVDPW010000001">
    <property type="protein sequence ID" value="MDR6287813.1"/>
    <property type="molecule type" value="Genomic_DNA"/>
</dbReference>
<organism evidence="2 3">
    <name type="scientific">Inquilinus ginsengisoli</name>
    <dbReference type="NCBI Taxonomy" id="363840"/>
    <lineage>
        <taxon>Bacteria</taxon>
        <taxon>Pseudomonadati</taxon>
        <taxon>Pseudomonadota</taxon>
        <taxon>Alphaproteobacteria</taxon>
        <taxon>Rhodospirillales</taxon>
        <taxon>Rhodospirillaceae</taxon>
        <taxon>Inquilinus</taxon>
    </lineage>
</organism>
<sequence>MVADRGPPGNGLFAAATGVPYDRIPDDAGQ</sequence>
<proteinExistence type="predicted"/>
<reference evidence="2 3" key="1">
    <citation type="submission" date="2023-07" db="EMBL/GenBank/DDBJ databases">
        <title>Sorghum-associated microbial communities from plants grown in Nebraska, USA.</title>
        <authorList>
            <person name="Schachtman D."/>
        </authorList>
    </citation>
    <scope>NUCLEOTIDE SEQUENCE [LARGE SCALE GENOMIC DNA]</scope>
    <source>
        <strain evidence="2 3">584</strain>
    </source>
</reference>
<evidence type="ECO:0000256" key="1">
    <source>
        <dbReference type="SAM" id="MobiDB-lite"/>
    </source>
</evidence>
<gene>
    <name evidence="2" type="ORF">E9232_000312</name>
</gene>
<protein>
    <submittedName>
        <fullName evidence="2">Uncharacterized protein</fullName>
    </submittedName>
</protein>
<name>A0ABU1JHJ6_9PROT</name>
<evidence type="ECO:0000313" key="2">
    <source>
        <dbReference type="EMBL" id="MDR6287813.1"/>
    </source>
</evidence>
<feature type="region of interest" description="Disordered" evidence="1">
    <location>
        <begin position="1"/>
        <end position="30"/>
    </location>
</feature>
<keyword evidence="3" id="KW-1185">Reference proteome</keyword>